<keyword evidence="2" id="KW-1185">Reference proteome</keyword>
<evidence type="ECO:0000313" key="1">
    <source>
        <dbReference type="EMBL" id="KAI3782104.1"/>
    </source>
</evidence>
<dbReference type="Proteomes" id="UP001055811">
    <property type="component" value="Linkage Group LG02"/>
</dbReference>
<reference evidence="2" key="1">
    <citation type="journal article" date="2022" name="Mol. Ecol. Resour.">
        <title>The genomes of chicory, endive, great burdock and yacon provide insights into Asteraceae palaeo-polyploidization history and plant inulin production.</title>
        <authorList>
            <person name="Fan W."/>
            <person name="Wang S."/>
            <person name="Wang H."/>
            <person name="Wang A."/>
            <person name="Jiang F."/>
            <person name="Liu H."/>
            <person name="Zhao H."/>
            <person name="Xu D."/>
            <person name="Zhang Y."/>
        </authorList>
    </citation>
    <scope>NUCLEOTIDE SEQUENCE [LARGE SCALE GENOMIC DNA]</scope>
    <source>
        <strain evidence="2">cv. Punajuju</strain>
    </source>
</reference>
<reference evidence="1 2" key="2">
    <citation type="journal article" date="2022" name="Mol. Ecol. Resour.">
        <title>The genomes of chicory, endive, great burdock and yacon provide insights into Asteraceae paleo-polyploidization history and plant inulin production.</title>
        <authorList>
            <person name="Fan W."/>
            <person name="Wang S."/>
            <person name="Wang H."/>
            <person name="Wang A."/>
            <person name="Jiang F."/>
            <person name="Liu H."/>
            <person name="Zhao H."/>
            <person name="Xu D."/>
            <person name="Zhang Y."/>
        </authorList>
    </citation>
    <scope>NUCLEOTIDE SEQUENCE [LARGE SCALE GENOMIC DNA]</scope>
    <source>
        <strain evidence="2">cv. Punajuju</strain>
        <tissue evidence="1">Leaves</tissue>
    </source>
</reference>
<accession>A0ACB9GF81</accession>
<proteinExistence type="predicted"/>
<gene>
    <name evidence="1" type="ORF">L2E82_12137</name>
</gene>
<organism evidence="1 2">
    <name type="scientific">Cichorium intybus</name>
    <name type="common">Chicory</name>
    <dbReference type="NCBI Taxonomy" id="13427"/>
    <lineage>
        <taxon>Eukaryota</taxon>
        <taxon>Viridiplantae</taxon>
        <taxon>Streptophyta</taxon>
        <taxon>Embryophyta</taxon>
        <taxon>Tracheophyta</taxon>
        <taxon>Spermatophyta</taxon>
        <taxon>Magnoliopsida</taxon>
        <taxon>eudicotyledons</taxon>
        <taxon>Gunneridae</taxon>
        <taxon>Pentapetalae</taxon>
        <taxon>asterids</taxon>
        <taxon>campanulids</taxon>
        <taxon>Asterales</taxon>
        <taxon>Asteraceae</taxon>
        <taxon>Cichorioideae</taxon>
        <taxon>Cichorieae</taxon>
        <taxon>Cichoriinae</taxon>
        <taxon>Cichorium</taxon>
    </lineage>
</organism>
<name>A0ACB9GF81_CICIN</name>
<evidence type="ECO:0000313" key="2">
    <source>
        <dbReference type="Proteomes" id="UP001055811"/>
    </source>
</evidence>
<dbReference type="EMBL" id="CM042010">
    <property type="protein sequence ID" value="KAI3782104.1"/>
    <property type="molecule type" value="Genomic_DNA"/>
</dbReference>
<sequence length="271" mass="28512">MKSNENGEGHVHGKKDNHNDVGSEKSLAQEEGKASTDDGVDSHGEEDKGGENKSQNSPIASLEDKSSGNPIEVTVNRESGGNPDNCPINIDFGNEGDDRGSYTGPGAVGSTSNQHNSEGNVGQSQAWGKSNFNFSGEVEEGDRDGNDSTSKSIDLNFIPTDGHMESGGNEVGDTNVKSKKKGACATTNPISMKLKDIIHTRNANSSKKAKKKQGKNGKGASQSSLNVSTNSISCEVIKTVNIGKEVGFQLDGFEEILRAEIEGEGASNLKK</sequence>
<comment type="caution">
    <text evidence="1">The sequence shown here is derived from an EMBL/GenBank/DDBJ whole genome shotgun (WGS) entry which is preliminary data.</text>
</comment>
<protein>
    <submittedName>
        <fullName evidence="1">Uncharacterized protein</fullName>
    </submittedName>
</protein>